<dbReference type="EMBL" id="SRLO01000495">
    <property type="protein sequence ID" value="TNN54114.1"/>
    <property type="molecule type" value="Genomic_DNA"/>
</dbReference>
<sequence length="90" mass="9978">MQRVPMEHTAPSRANNHRPGHTSVSRGAGLRKGAGIKRWACHSPSGECWSSYDTGLHPYLIQKQERLDPTPQQNPVALSAGLRSARRYTC</sequence>
<proteinExistence type="predicted"/>
<feature type="region of interest" description="Disordered" evidence="1">
    <location>
        <begin position="63"/>
        <end position="90"/>
    </location>
</feature>
<reference evidence="2 3" key="1">
    <citation type="submission" date="2019-03" db="EMBL/GenBank/DDBJ databases">
        <title>First draft genome of Liparis tanakae, snailfish: a comprehensive survey of snailfish specific genes.</title>
        <authorList>
            <person name="Kim W."/>
            <person name="Song I."/>
            <person name="Jeong J.-H."/>
            <person name="Kim D."/>
            <person name="Kim S."/>
            <person name="Ryu S."/>
            <person name="Song J.Y."/>
            <person name="Lee S.K."/>
        </authorList>
    </citation>
    <scope>NUCLEOTIDE SEQUENCE [LARGE SCALE GENOMIC DNA]</scope>
    <source>
        <tissue evidence="2">Muscle</tissue>
    </source>
</reference>
<evidence type="ECO:0000313" key="3">
    <source>
        <dbReference type="Proteomes" id="UP000314294"/>
    </source>
</evidence>
<name>A0A4Z2GMU8_9TELE</name>
<organism evidence="2 3">
    <name type="scientific">Liparis tanakae</name>
    <name type="common">Tanaka's snailfish</name>
    <dbReference type="NCBI Taxonomy" id="230148"/>
    <lineage>
        <taxon>Eukaryota</taxon>
        <taxon>Metazoa</taxon>
        <taxon>Chordata</taxon>
        <taxon>Craniata</taxon>
        <taxon>Vertebrata</taxon>
        <taxon>Euteleostomi</taxon>
        <taxon>Actinopterygii</taxon>
        <taxon>Neopterygii</taxon>
        <taxon>Teleostei</taxon>
        <taxon>Neoteleostei</taxon>
        <taxon>Acanthomorphata</taxon>
        <taxon>Eupercaria</taxon>
        <taxon>Perciformes</taxon>
        <taxon>Cottioidei</taxon>
        <taxon>Cottales</taxon>
        <taxon>Liparidae</taxon>
        <taxon>Liparis</taxon>
    </lineage>
</organism>
<keyword evidence="3" id="KW-1185">Reference proteome</keyword>
<evidence type="ECO:0000313" key="2">
    <source>
        <dbReference type="EMBL" id="TNN54114.1"/>
    </source>
</evidence>
<accession>A0A4Z2GMU8</accession>
<feature type="region of interest" description="Disordered" evidence="1">
    <location>
        <begin position="1"/>
        <end position="30"/>
    </location>
</feature>
<comment type="caution">
    <text evidence="2">The sequence shown here is derived from an EMBL/GenBank/DDBJ whole genome shotgun (WGS) entry which is preliminary data.</text>
</comment>
<evidence type="ECO:0000256" key="1">
    <source>
        <dbReference type="SAM" id="MobiDB-lite"/>
    </source>
</evidence>
<gene>
    <name evidence="2" type="ORF">EYF80_035673</name>
</gene>
<protein>
    <submittedName>
        <fullName evidence="2">Uncharacterized protein</fullName>
    </submittedName>
</protein>
<dbReference type="AlphaFoldDB" id="A0A4Z2GMU8"/>
<dbReference type="Proteomes" id="UP000314294">
    <property type="component" value="Unassembled WGS sequence"/>
</dbReference>